<gene>
    <name evidence="1" type="ORF">S03H2_37906</name>
</gene>
<feature type="non-terminal residue" evidence="1">
    <location>
        <position position="62"/>
    </location>
</feature>
<reference evidence="1" key="1">
    <citation type="journal article" date="2014" name="Front. Microbiol.">
        <title>High frequency of phylogenetically diverse reductive dehalogenase-homologous genes in deep subseafloor sedimentary metagenomes.</title>
        <authorList>
            <person name="Kawai M."/>
            <person name="Futagami T."/>
            <person name="Toyoda A."/>
            <person name="Takaki Y."/>
            <person name="Nishi S."/>
            <person name="Hori S."/>
            <person name="Arai W."/>
            <person name="Tsubouchi T."/>
            <person name="Morono Y."/>
            <person name="Uchiyama I."/>
            <person name="Ito T."/>
            <person name="Fujiyama A."/>
            <person name="Inagaki F."/>
            <person name="Takami H."/>
        </authorList>
    </citation>
    <scope>NUCLEOTIDE SEQUENCE</scope>
    <source>
        <strain evidence="1">Expedition CK06-06</strain>
    </source>
</reference>
<name>X1H4T3_9ZZZZ</name>
<comment type="caution">
    <text evidence="1">The sequence shown here is derived from an EMBL/GenBank/DDBJ whole genome shotgun (WGS) entry which is preliminary data.</text>
</comment>
<dbReference type="EMBL" id="BARU01023348">
    <property type="protein sequence ID" value="GAH52085.1"/>
    <property type="molecule type" value="Genomic_DNA"/>
</dbReference>
<dbReference type="AlphaFoldDB" id="X1H4T3"/>
<protein>
    <submittedName>
        <fullName evidence="1">Uncharacterized protein</fullName>
    </submittedName>
</protein>
<organism evidence="1">
    <name type="scientific">marine sediment metagenome</name>
    <dbReference type="NCBI Taxonomy" id="412755"/>
    <lineage>
        <taxon>unclassified sequences</taxon>
        <taxon>metagenomes</taxon>
        <taxon>ecological metagenomes</taxon>
    </lineage>
</organism>
<proteinExistence type="predicted"/>
<accession>X1H4T3</accession>
<sequence length="62" mass="6965">MSNDLSESFPTKSELAPSFAADLINTSLSLFIVIVIWYTFLQVVYPFLYFTLDLIGLIAAML</sequence>
<evidence type="ECO:0000313" key="1">
    <source>
        <dbReference type="EMBL" id="GAH52085.1"/>
    </source>
</evidence>